<sequence length="22" mass="2318">MADFPAPLLPINAVMPSSSFIV</sequence>
<accession>A0A382THI1</accession>
<organism evidence="1">
    <name type="scientific">marine metagenome</name>
    <dbReference type="NCBI Taxonomy" id="408172"/>
    <lineage>
        <taxon>unclassified sequences</taxon>
        <taxon>metagenomes</taxon>
        <taxon>ecological metagenomes</taxon>
    </lineage>
</organism>
<protein>
    <submittedName>
        <fullName evidence="1">Uncharacterized protein</fullName>
    </submittedName>
</protein>
<gene>
    <name evidence="1" type="ORF">METZ01_LOCUS374277</name>
</gene>
<proteinExistence type="predicted"/>
<evidence type="ECO:0000313" key="1">
    <source>
        <dbReference type="EMBL" id="SVD21423.1"/>
    </source>
</evidence>
<reference evidence="1" key="1">
    <citation type="submission" date="2018-05" db="EMBL/GenBank/DDBJ databases">
        <authorList>
            <person name="Lanie J.A."/>
            <person name="Ng W.-L."/>
            <person name="Kazmierczak K.M."/>
            <person name="Andrzejewski T.M."/>
            <person name="Davidsen T.M."/>
            <person name="Wayne K.J."/>
            <person name="Tettelin H."/>
            <person name="Glass J.I."/>
            <person name="Rusch D."/>
            <person name="Podicherti R."/>
            <person name="Tsui H.-C.T."/>
            <person name="Winkler M.E."/>
        </authorList>
    </citation>
    <scope>NUCLEOTIDE SEQUENCE</scope>
</reference>
<dbReference type="EMBL" id="UINC01136570">
    <property type="protein sequence ID" value="SVD21423.1"/>
    <property type="molecule type" value="Genomic_DNA"/>
</dbReference>
<dbReference type="AlphaFoldDB" id="A0A382THI1"/>
<name>A0A382THI1_9ZZZZ</name>